<dbReference type="SMART" id="SM01190">
    <property type="entry name" value="EMP24_GP25L"/>
    <property type="match status" value="1"/>
</dbReference>
<evidence type="ECO:0000313" key="13">
    <source>
        <dbReference type="Proteomes" id="UP000694523"/>
    </source>
</evidence>
<feature type="domain" description="GOLD" evidence="11">
    <location>
        <begin position="29"/>
        <end position="115"/>
    </location>
</feature>
<evidence type="ECO:0000256" key="8">
    <source>
        <dbReference type="RuleBase" id="RU003827"/>
    </source>
</evidence>
<evidence type="ECO:0000259" key="11">
    <source>
        <dbReference type="PROSITE" id="PS50866"/>
    </source>
</evidence>
<evidence type="ECO:0000256" key="1">
    <source>
        <dbReference type="ARBA" id="ARBA00004115"/>
    </source>
</evidence>
<evidence type="ECO:0000256" key="4">
    <source>
        <dbReference type="ARBA" id="ARBA00022729"/>
    </source>
</evidence>
<dbReference type="InterPro" id="IPR015720">
    <property type="entry name" value="Emp24-like"/>
</dbReference>
<dbReference type="Pfam" id="PF01105">
    <property type="entry name" value="EMP24_GP25L"/>
    <property type="match status" value="2"/>
</dbReference>
<keyword evidence="5" id="KW-0256">Endoplasmic reticulum</keyword>
<protein>
    <submittedName>
        <fullName evidence="12">Transmembrane p24 trafficking protein 10</fullName>
    </submittedName>
</protein>
<feature type="transmembrane region" description="Helical" evidence="9">
    <location>
        <begin position="200"/>
        <end position="222"/>
    </location>
</feature>
<evidence type="ECO:0000256" key="5">
    <source>
        <dbReference type="ARBA" id="ARBA00022824"/>
    </source>
</evidence>
<keyword evidence="4 10" id="KW-0732">Signal</keyword>
<accession>A0A8C6SC71</accession>
<evidence type="ECO:0000256" key="3">
    <source>
        <dbReference type="ARBA" id="ARBA00022692"/>
    </source>
</evidence>
<feature type="signal peptide" evidence="10">
    <location>
        <begin position="1"/>
        <end position="19"/>
    </location>
</feature>
<dbReference type="InterPro" id="IPR009038">
    <property type="entry name" value="GOLD_dom"/>
</dbReference>
<dbReference type="Ensembl" id="ENSNMLT00000002085.1">
    <property type="protein sequence ID" value="ENSNMLP00000001796.1"/>
    <property type="gene ID" value="ENSNMLG00000001376.1"/>
</dbReference>
<evidence type="ECO:0000256" key="6">
    <source>
        <dbReference type="ARBA" id="ARBA00022989"/>
    </source>
</evidence>
<sequence length="233" mass="27252">MARLATILLLPVLIESVFSISFFLPVNSRKCLREEIHKDVLVTGEYEISEQANTKTNLKITDSSSHTLYSKEDATKGKFAFTTEDYDMFEVCFESKSPMGSGRVPDQLVNLDMKHGVEAKNYEEIAKVEKLKPLEVELRRLEDLSESIVNDFAYMKKREEEMRDTNGMNNNNYYYYFVNKNKRTHPFFPLLITESTNTRVLYFSIFSMCCLIGLATWQVFYLRRFFKAKKLIE</sequence>
<evidence type="ECO:0000256" key="9">
    <source>
        <dbReference type="SAM" id="Phobius"/>
    </source>
</evidence>
<feature type="chain" id="PRO_5034018182" evidence="10">
    <location>
        <begin position="20"/>
        <end position="233"/>
    </location>
</feature>
<comment type="similarity">
    <text evidence="2 8">Belongs to the EMP24/GP25L family.</text>
</comment>
<evidence type="ECO:0000256" key="7">
    <source>
        <dbReference type="ARBA" id="ARBA00023136"/>
    </source>
</evidence>
<reference evidence="12" key="2">
    <citation type="submission" date="2025-09" db="UniProtKB">
        <authorList>
            <consortium name="Ensembl"/>
        </authorList>
    </citation>
    <scope>IDENTIFICATION</scope>
</reference>
<evidence type="ECO:0000256" key="10">
    <source>
        <dbReference type="SAM" id="SignalP"/>
    </source>
</evidence>
<evidence type="ECO:0000256" key="2">
    <source>
        <dbReference type="ARBA" id="ARBA00007104"/>
    </source>
</evidence>
<organism evidence="12 13">
    <name type="scientific">Neogobius melanostomus</name>
    <name type="common">round goby</name>
    <dbReference type="NCBI Taxonomy" id="47308"/>
    <lineage>
        <taxon>Eukaryota</taxon>
        <taxon>Metazoa</taxon>
        <taxon>Chordata</taxon>
        <taxon>Craniata</taxon>
        <taxon>Vertebrata</taxon>
        <taxon>Euteleostomi</taxon>
        <taxon>Actinopterygii</taxon>
        <taxon>Neopterygii</taxon>
        <taxon>Teleostei</taxon>
        <taxon>Neoteleostei</taxon>
        <taxon>Acanthomorphata</taxon>
        <taxon>Gobiaria</taxon>
        <taxon>Gobiiformes</taxon>
        <taxon>Gobioidei</taxon>
        <taxon>Gobiidae</taxon>
        <taxon>Benthophilinae</taxon>
        <taxon>Neogobiini</taxon>
        <taxon>Neogobius</taxon>
    </lineage>
</organism>
<dbReference type="AlphaFoldDB" id="A0A8C6SC71"/>
<keyword evidence="13" id="KW-1185">Reference proteome</keyword>
<keyword evidence="7 9" id="KW-0472">Membrane</keyword>
<dbReference type="PANTHER" id="PTHR22811">
    <property type="entry name" value="TRANSMEMBRANE EMP24 DOMAIN-CONTAINING PROTEIN"/>
    <property type="match status" value="1"/>
</dbReference>
<dbReference type="GO" id="GO:0005789">
    <property type="term" value="C:endoplasmic reticulum membrane"/>
    <property type="evidence" value="ECO:0007669"/>
    <property type="project" value="UniProtKB-SubCell"/>
</dbReference>
<keyword evidence="3 8" id="KW-0812">Transmembrane</keyword>
<evidence type="ECO:0000313" key="12">
    <source>
        <dbReference type="Ensembl" id="ENSNMLP00000001796.1"/>
    </source>
</evidence>
<dbReference type="PROSITE" id="PS50866">
    <property type="entry name" value="GOLD"/>
    <property type="match status" value="1"/>
</dbReference>
<proteinExistence type="inferred from homology"/>
<dbReference type="Proteomes" id="UP000694523">
    <property type="component" value="Unplaced"/>
</dbReference>
<reference evidence="12" key="1">
    <citation type="submission" date="2025-08" db="UniProtKB">
        <authorList>
            <consortium name="Ensembl"/>
        </authorList>
    </citation>
    <scope>IDENTIFICATION</scope>
</reference>
<keyword evidence="6 9" id="KW-1133">Transmembrane helix</keyword>
<name>A0A8C6SC71_9GOBI</name>
<comment type="subcellular location">
    <subcellularLocation>
        <location evidence="1">Endoplasmic reticulum membrane</location>
        <topology evidence="1">Single-pass type I membrane protein</topology>
    </subcellularLocation>
    <subcellularLocation>
        <location evidence="8">Membrane</location>
        <topology evidence="8">Single-pass type I membrane protein</topology>
    </subcellularLocation>
</comment>